<keyword evidence="2" id="KW-1185">Reference proteome</keyword>
<evidence type="ECO:0000313" key="1">
    <source>
        <dbReference type="EMBL" id="KAF9473150.1"/>
    </source>
</evidence>
<organism evidence="1 2">
    <name type="scientific">Pholiota conissans</name>
    <dbReference type="NCBI Taxonomy" id="109636"/>
    <lineage>
        <taxon>Eukaryota</taxon>
        <taxon>Fungi</taxon>
        <taxon>Dikarya</taxon>
        <taxon>Basidiomycota</taxon>
        <taxon>Agaricomycotina</taxon>
        <taxon>Agaricomycetes</taxon>
        <taxon>Agaricomycetidae</taxon>
        <taxon>Agaricales</taxon>
        <taxon>Agaricineae</taxon>
        <taxon>Strophariaceae</taxon>
        <taxon>Pholiota</taxon>
    </lineage>
</organism>
<dbReference type="Proteomes" id="UP000807469">
    <property type="component" value="Unassembled WGS sequence"/>
</dbReference>
<proteinExistence type="predicted"/>
<dbReference type="AlphaFoldDB" id="A0A9P5YSY0"/>
<name>A0A9P5YSY0_9AGAR</name>
<reference evidence="1" key="1">
    <citation type="submission" date="2020-11" db="EMBL/GenBank/DDBJ databases">
        <authorList>
            <consortium name="DOE Joint Genome Institute"/>
            <person name="Ahrendt S."/>
            <person name="Riley R."/>
            <person name="Andreopoulos W."/>
            <person name="Labutti K."/>
            <person name="Pangilinan J."/>
            <person name="Ruiz-Duenas F.J."/>
            <person name="Barrasa J.M."/>
            <person name="Sanchez-Garcia M."/>
            <person name="Camarero S."/>
            <person name="Miyauchi S."/>
            <person name="Serrano A."/>
            <person name="Linde D."/>
            <person name="Babiker R."/>
            <person name="Drula E."/>
            <person name="Ayuso-Fernandez I."/>
            <person name="Pacheco R."/>
            <person name="Padilla G."/>
            <person name="Ferreira P."/>
            <person name="Barriuso J."/>
            <person name="Kellner H."/>
            <person name="Castanera R."/>
            <person name="Alfaro M."/>
            <person name="Ramirez L."/>
            <person name="Pisabarro A.G."/>
            <person name="Kuo A."/>
            <person name="Tritt A."/>
            <person name="Lipzen A."/>
            <person name="He G."/>
            <person name="Yan M."/>
            <person name="Ng V."/>
            <person name="Cullen D."/>
            <person name="Martin F."/>
            <person name="Rosso M.-N."/>
            <person name="Henrissat B."/>
            <person name="Hibbett D."/>
            <person name="Martinez A.T."/>
            <person name="Grigoriev I.V."/>
        </authorList>
    </citation>
    <scope>NUCLEOTIDE SEQUENCE</scope>
    <source>
        <strain evidence="1">CIRM-BRFM 674</strain>
    </source>
</reference>
<evidence type="ECO:0000313" key="2">
    <source>
        <dbReference type="Proteomes" id="UP000807469"/>
    </source>
</evidence>
<sequence length="71" mass="7567">MHGCAARHRSRSPVRHSIVSSQFLPLNQSPGSLVCGDAPQLPSPISTVIPPRPFAFTLAPPSARSSLRPLL</sequence>
<dbReference type="EMBL" id="MU155466">
    <property type="protein sequence ID" value="KAF9473150.1"/>
    <property type="molecule type" value="Genomic_DNA"/>
</dbReference>
<accession>A0A9P5YSY0</accession>
<gene>
    <name evidence="1" type="ORF">BDN70DRAFT_886124</name>
</gene>
<comment type="caution">
    <text evidence="1">The sequence shown here is derived from an EMBL/GenBank/DDBJ whole genome shotgun (WGS) entry which is preliminary data.</text>
</comment>
<protein>
    <submittedName>
        <fullName evidence="1">Uncharacterized protein</fullName>
    </submittedName>
</protein>